<reference evidence="1" key="1">
    <citation type="submission" date="2014-12" db="EMBL/GenBank/DDBJ databases">
        <title>Insight into the proteome of Arion vulgaris.</title>
        <authorList>
            <person name="Aradska J."/>
            <person name="Bulat T."/>
            <person name="Smidak R."/>
            <person name="Sarate P."/>
            <person name="Gangsoo J."/>
            <person name="Sialana F."/>
            <person name="Bilban M."/>
            <person name="Lubec G."/>
        </authorList>
    </citation>
    <scope>NUCLEOTIDE SEQUENCE</scope>
    <source>
        <tissue evidence="1">Skin</tissue>
    </source>
</reference>
<feature type="non-terminal residue" evidence="1">
    <location>
        <position position="73"/>
    </location>
</feature>
<dbReference type="AlphaFoldDB" id="A0A0B6YHI0"/>
<dbReference type="EMBL" id="HACG01008090">
    <property type="protein sequence ID" value="CEK54955.1"/>
    <property type="molecule type" value="Transcribed_RNA"/>
</dbReference>
<feature type="non-terminal residue" evidence="1">
    <location>
        <position position="1"/>
    </location>
</feature>
<organism evidence="1">
    <name type="scientific">Arion vulgaris</name>
    <dbReference type="NCBI Taxonomy" id="1028688"/>
    <lineage>
        <taxon>Eukaryota</taxon>
        <taxon>Metazoa</taxon>
        <taxon>Spiralia</taxon>
        <taxon>Lophotrochozoa</taxon>
        <taxon>Mollusca</taxon>
        <taxon>Gastropoda</taxon>
        <taxon>Heterobranchia</taxon>
        <taxon>Euthyneura</taxon>
        <taxon>Panpulmonata</taxon>
        <taxon>Eupulmonata</taxon>
        <taxon>Stylommatophora</taxon>
        <taxon>Helicina</taxon>
        <taxon>Arionoidea</taxon>
        <taxon>Arionidae</taxon>
        <taxon>Arion</taxon>
    </lineage>
</organism>
<name>A0A0B6YHI0_9EUPU</name>
<proteinExistence type="predicted"/>
<protein>
    <submittedName>
        <fullName evidence="1">Uncharacterized protein</fullName>
    </submittedName>
</protein>
<evidence type="ECO:0000313" key="1">
    <source>
        <dbReference type="EMBL" id="CEK54955.1"/>
    </source>
</evidence>
<accession>A0A0B6YHI0</accession>
<gene>
    <name evidence="1" type="primary">ORF24012</name>
</gene>
<sequence>DDYAVQHLTPYTKYLVYASSSDYQEKLLQQSQDKTKFQNILLDCFIVLNFTLHELQLVMVEFKRHHQYDHKQQ</sequence>